<accession>A0A653AAC1</accession>
<reference evidence="1" key="1">
    <citation type="submission" date="2018-07" db="EMBL/GenBank/DDBJ databases">
        <authorList>
            <consortium name="Genoscope - CEA"/>
            <person name="William W."/>
        </authorList>
    </citation>
    <scope>NUCLEOTIDE SEQUENCE</scope>
    <source>
        <strain evidence="1">IK1</strain>
    </source>
</reference>
<dbReference type="EMBL" id="UPXX01000029">
    <property type="protein sequence ID" value="VBB44945.1"/>
    <property type="molecule type" value="Genomic_DNA"/>
</dbReference>
<evidence type="ECO:0000313" key="1">
    <source>
        <dbReference type="EMBL" id="VBB44945.1"/>
    </source>
</evidence>
<organism evidence="1">
    <name type="scientific">Uncultured Desulfatiglans sp</name>
    <dbReference type="NCBI Taxonomy" id="1748965"/>
    <lineage>
        <taxon>Bacteria</taxon>
        <taxon>Pseudomonadati</taxon>
        <taxon>Thermodesulfobacteriota</taxon>
        <taxon>Desulfobacteria</taxon>
        <taxon>Desulfatiglandales</taxon>
        <taxon>Desulfatiglandaceae</taxon>
        <taxon>Desulfatiglans</taxon>
        <taxon>environmental samples</taxon>
    </lineage>
</organism>
<proteinExistence type="predicted"/>
<sequence>MADDLFTNRKNLSEICTVPDKIISVYSLEKHVWADSNSEASRKVRKPELQTIEEFQIDPVRPFLTDILRNIAAPWKRERKDNPVGQGYWIQAEFGSGKSHLLCCLSALALGRKEAWEIVKKKEDASGRGKRESLFRFWEEGIEAKSGKGTKGIFVIVKTLVGAGSGTVGLTDKGRRLSEYILDAAKEQIQVELGKNISLYPVELLADRFISKDLDLYRKKLAAFLRDPKYFDEDEFEEVDDFIRTIQQNKTPEYKKSCGNKLWQFYNEYLEVTPQIAAETEDILKHMTETILAEGYSGVLLVLDEVSLFMKNRDEDQRTDDEKTLVVLSNRLGKIHNLPVWTVCAAQQAIESKMGVKNIIADDRLKLVKLLEEDKDYYDIVLARVREIKDPAAISNYYLHYKRGFTWPNSIGEPDFRHFFPFHKPAIEVLRAITYELTTTRSAIHFMHQTLKHQIKSKGRELIRLWELFDEAVRYEEDPSGVHAGLVAIKTKRETEYRAYEACKRQIDGLTKGYLKVHRDKGVKVIQTLFLYHIARTRQQGITPEDIANSVLIEREADANPDENIQHYETIADNLKKELRQIVQAFDEEKRPRYRFDPVFTGVDPRDEFSKARDEAESNEAMQKEAWDHLLALDEWPVRTRQMTIDLSSGVRSTFRDIAPFIAPWEDRGAARSGDQNLDVIWQGRQISGRVGMRDLGRMFSENLPLPPIESDQTDLDFAVYIGTRHVADASVLKLIERRKDPRVLLWTPAELTQEERDRLVDFAAYRKLISDWQGKETEDAVAVVNWVSNALQSDLAKIVKIVDNSYARGRIDALNNTQMAFRVAGELAAILTPLVDRVLTAAYVSKDIKFDPPFVFRKEEGVKVINGIVKTGRIPKGAKPNQNISAAQNFGFGLNIMKKSAEKELDVSSNAYVQDMWTFIDDKLTDDGQTMKMDTLYKNFMGIGGPKDYGLTRRMVQLYMLCLVREGRVRVTMGAKAGLAVSILDYSNITDVEFSTKVLDALGEIQKVAKPENWEVLRPYAEKLLSIEIPTTQDDAVISEHRARLRQLFAQEKESSSRMASRAQSLFEALKTTNPYETELAQVVKLFSANIESGDDIHLLLYALKEAMGYQAFDTNIAAPAEVDDLANRMKNYRDIRTFLEYEAELRTAHAYCTITLGDQKELAQARKSVETVRAKLGSLKDYIDSDVKLKTELVGHFPPVEGEKDTIAAMIREYSSVYLPMHESVVNRIDTSRKRILDAMTGADIKVLGVLDGITALQPANTDKLISRLNQLLAGVFECPSPSRASVEDHLRSGPLHECGLSFVNAPTHAQTADRVAKMAAYLLDEAFRRKMEVFLNPAVRERLEQGKSEEAIAELLACRTTDKLRTYFVKTIPETPQIVDIINKYLKRIVVKRVRMADFRPKTGTIQKDQVGNVAEEFGRFLESQFTDNEGDDDSLPMLQLE</sequence>
<gene>
    <name evidence="1" type="ORF">TRIP_B350116</name>
</gene>
<protein>
    <submittedName>
        <fullName evidence="1">Uncharacterized protein</fullName>
    </submittedName>
</protein>
<name>A0A653AAC1_UNCDX</name>